<comment type="caution">
    <text evidence="7">The sequence shown here is derived from an EMBL/GenBank/DDBJ whole genome shotgun (WGS) entry which is preliminary data.</text>
</comment>
<keyword evidence="2" id="KW-0645">Protease</keyword>
<proteinExistence type="inferred from homology"/>
<dbReference type="Proteomes" id="UP000719412">
    <property type="component" value="Unassembled WGS sequence"/>
</dbReference>
<keyword evidence="5" id="KW-1015">Disulfide bond</keyword>
<dbReference type="Pfam" id="PF00089">
    <property type="entry name" value="Trypsin"/>
    <property type="match status" value="1"/>
</dbReference>
<reference evidence="7" key="1">
    <citation type="journal article" date="2020" name="J Insects Food Feed">
        <title>The yellow mealworm (Tenebrio molitor) genome: a resource for the emerging insects as food and feed industry.</title>
        <authorList>
            <person name="Eriksson T."/>
            <person name="Andere A."/>
            <person name="Kelstrup H."/>
            <person name="Emery V."/>
            <person name="Picard C."/>
        </authorList>
    </citation>
    <scope>NUCLEOTIDE SEQUENCE</scope>
    <source>
        <strain evidence="7">Stoneville</strain>
        <tissue evidence="7">Whole head</tissue>
    </source>
</reference>
<feature type="domain" description="Peptidase S1" evidence="6">
    <location>
        <begin position="29"/>
        <end position="246"/>
    </location>
</feature>
<evidence type="ECO:0000256" key="4">
    <source>
        <dbReference type="ARBA" id="ARBA00022825"/>
    </source>
</evidence>
<comment type="similarity">
    <text evidence="1">Belongs to the peptidase S1 family.</text>
</comment>
<evidence type="ECO:0000313" key="7">
    <source>
        <dbReference type="EMBL" id="KAH0811280.1"/>
    </source>
</evidence>
<dbReference type="InterPro" id="IPR050430">
    <property type="entry name" value="Peptidase_S1"/>
</dbReference>
<keyword evidence="4" id="KW-0720">Serine protease</keyword>
<dbReference type="AlphaFoldDB" id="A0A8J6L811"/>
<dbReference type="GO" id="GO:0004252">
    <property type="term" value="F:serine-type endopeptidase activity"/>
    <property type="evidence" value="ECO:0007669"/>
    <property type="project" value="InterPro"/>
</dbReference>
<evidence type="ECO:0000256" key="3">
    <source>
        <dbReference type="ARBA" id="ARBA00022801"/>
    </source>
</evidence>
<protein>
    <recommendedName>
        <fullName evidence="6">Peptidase S1 domain-containing protein</fullName>
    </recommendedName>
</protein>
<dbReference type="InterPro" id="IPR009003">
    <property type="entry name" value="Peptidase_S1_PA"/>
</dbReference>
<evidence type="ECO:0000256" key="2">
    <source>
        <dbReference type="ARBA" id="ARBA00022670"/>
    </source>
</evidence>
<keyword evidence="8" id="KW-1185">Reference proteome</keyword>
<name>A0A8J6L811_TENMO</name>
<dbReference type="InterPro" id="IPR001314">
    <property type="entry name" value="Peptidase_S1A"/>
</dbReference>
<gene>
    <name evidence="7" type="ORF">GEV33_011513</name>
</gene>
<evidence type="ECO:0000256" key="1">
    <source>
        <dbReference type="ARBA" id="ARBA00007664"/>
    </source>
</evidence>
<dbReference type="EMBL" id="JABDTM020026918">
    <property type="protein sequence ID" value="KAH0811280.1"/>
    <property type="molecule type" value="Genomic_DNA"/>
</dbReference>
<accession>A0A8J6L811</accession>
<dbReference type="PANTHER" id="PTHR24276">
    <property type="entry name" value="POLYSERASE-RELATED"/>
    <property type="match status" value="1"/>
</dbReference>
<reference evidence="7" key="2">
    <citation type="submission" date="2021-08" db="EMBL/GenBank/DDBJ databases">
        <authorList>
            <person name="Eriksson T."/>
        </authorList>
    </citation>
    <scope>NUCLEOTIDE SEQUENCE</scope>
    <source>
        <strain evidence="7">Stoneville</strain>
        <tissue evidence="7">Whole head</tissue>
    </source>
</reference>
<dbReference type="SUPFAM" id="SSF50494">
    <property type="entry name" value="Trypsin-like serine proteases"/>
    <property type="match status" value="1"/>
</dbReference>
<dbReference type="PROSITE" id="PS50240">
    <property type="entry name" value="TRYPSIN_DOM"/>
    <property type="match status" value="1"/>
</dbReference>
<dbReference type="Gene3D" id="2.40.10.10">
    <property type="entry name" value="Trypsin-like serine proteases"/>
    <property type="match status" value="1"/>
</dbReference>
<dbReference type="PANTHER" id="PTHR24276:SF98">
    <property type="entry name" value="FI18310P1-RELATED"/>
    <property type="match status" value="1"/>
</dbReference>
<dbReference type="GO" id="GO:0006508">
    <property type="term" value="P:proteolysis"/>
    <property type="evidence" value="ECO:0007669"/>
    <property type="project" value="UniProtKB-KW"/>
</dbReference>
<dbReference type="PRINTS" id="PR00722">
    <property type="entry name" value="CHYMOTRYPSIN"/>
</dbReference>
<keyword evidence="3" id="KW-0378">Hydrolase</keyword>
<evidence type="ECO:0000256" key="5">
    <source>
        <dbReference type="ARBA" id="ARBA00023157"/>
    </source>
</evidence>
<sequence length="253" mass="28240">MHSLAKCDRPRTVLQKVPKIPKIQKREDVASLQEHAPSTANYKFMGALVLLRDDDDDSEFVCGVAIISKKWVLTAAYCVEAILDQSKDKVKVSSGGVKFKYGFWHDVDKMIVHEKYTFFEYANNIALISVVQQFKGKDVTIVPLPSVNYKYLASSNATALAWSRVEVFAISVKLLLHKQCQSAHFDRVDDGVFCAERKTCVLDYGGLLVQKGVMVGSVTFGVGCGTKPVVYSKISVFEEWIKSNKVGAVFKER</sequence>
<dbReference type="SMART" id="SM00020">
    <property type="entry name" value="Tryp_SPc"/>
    <property type="match status" value="1"/>
</dbReference>
<dbReference type="InterPro" id="IPR001254">
    <property type="entry name" value="Trypsin_dom"/>
</dbReference>
<organism evidence="7 8">
    <name type="scientific">Tenebrio molitor</name>
    <name type="common">Yellow mealworm beetle</name>
    <dbReference type="NCBI Taxonomy" id="7067"/>
    <lineage>
        <taxon>Eukaryota</taxon>
        <taxon>Metazoa</taxon>
        <taxon>Ecdysozoa</taxon>
        <taxon>Arthropoda</taxon>
        <taxon>Hexapoda</taxon>
        <taxon>Insecta</taxon>
        <taxon>Pterygota</taxon>
        <taxon>Neoptera</taxon>
        <taxon>Endopterygota</taxon>
        <taxon>Coleoptera</taxon>
        <taxon>Polyphaga</taxon>
        <taxon>Cucujiformia</taxon>
        <taxon>Tenebrionidae</taxon>
        <taxon>Tenebrio</taxon>
    </lineage>
</organism>
<evidence type="ECO:0000259" key="6">
    <source>
        <dbReference type="PROSITE" id="PS50240"/>
    </source>
</evidence>
<evidence type="ECO:0000313" key="8">
    <source>
        <dbReference type="Proteomes" id="UP000719412"/>
    </source>
</evidence>
<dbReference type="InterPro" id="IPR043504">
    <property type="entry name" value="Peptidase_S1_PA_chymotrypsin"/>
</dbReference>